<evidence type="ECO:0000313" key="2">
    <source>
        <dbReference type="Proteomes" id="UP001387215"/>
    </source>
</evidence>
<dbReference type="EMBL" id="JBANDL010000002">
    <property type="protein sequence ID" value="MEI2455344.1"/>
    <property type="molecule type" value="Genomic_DNA"/>
</dbReference>
<accession>A0ABU8D3N1</accession>
<sequence>MRNLFRRVLCELFGHHYGDASDAGRVPGVICYRCGDRLHRCNGKIRHG</sequence>
<protein>
    <submittedName>
        <fullName evidence="1">Uncharacterized protein</fullName>
    </submittedName>
</protein>
<evidence type="ECO:0000313" key="1">
    <source>
        <dbReference type="EMBL" id="MEI2455344.1"/>
    </source>
</evidence>
<proteinExistence type="predicted"/>
<gene>
    <name evidence="1" type="ORF">V2J18_11705</name>
</gene>
<reference evidence="1 2" key="1">
    <citation type="submission" date="2024-02" db="EMBL/GenBank/DDBJ databases">
        <title>Lysobacter Genome Sequencing and Mining.</title>
        <authorList>
            <person name="Bierman J."/>
            <person name="Walker M.C."/>
        </authorList>
    </citation>
    <scope>NUCLEOTIDE SEQUENCE [LARGE SCALE GENOMIC DNA]</scope>
    <source>
        <strain evidence="1 2">PB6250</strain>
    </source>
</reference>
<name>A0ABU8D3N1_9GAMM</name>
<dbReference type="RefSeq" id="WP_336131874.1">
    <property type="nucleotide sequence ID" value="NZ_JBANDL010000002.1"/>
</dbReference>
<dbReference type="Proteomes" id="UP001387215">
    <property type="component" value="Unassembled WGS sequence"/>
</dbReference>
<comment type="caution">
    <text evidence="1">The sequence shown here is derived from an EMBL/GenBank/DDBJ whole genome shotgun (WGS) entry which is preliminary data.</text>
</comment>
<organism evidence="1 2">
    <name type="scientific">Lysobacter firmicutimachus</name>
    <dbReference type="NCBI Taxonomy" id="1792846"/>
    <lineage>
        <taxon>Bacteria</taxon>
        <taxon>Pseudomonadati</taxon>
        <taxon>Pseudomonadota</taxon>
        <taxon>Gammaproteobacteria</taxon>
        <taxon>Lysobacterales</taxon>
        <taxon>Lysobacteraceae</taxon>
        <taxon>Lysobacter</taxon>
    </lineage>
</organism>
<keyword evidence="2" id="KW-1185">Reference proteome</keyword>